<gene>
    <name evidence="2" type="ORF">GCG54_00006149</name>
</gene>
<dbReference type="GO" id="GO:0032259">
    <property type="term" value="P:methylation"/>
    <property type="evidence" value="ECO:0007669"/>
    <property type="project" value="UniProtKB-KW"/>
</dbReference>
<accession>A0A8H4FLC8</accession>
<organism evidence="2 3">
    <name type="scientific">Colletotrichum gloeosporioides</name>
    <name type="common">Anthracnose fungus</name>
    <name type="synonym">Glomerella cingulata</name>
    <dbReference type="NCBI Taxonomy" id="474922"/>
    <lineage>
        <taxon>Eukaryota</taxon>
        <taxon>Fungi</taxon>
        <taxon>Dikarya</taxon>
        <taxon>Ascomycota</taxon>
        <taxon>Pezizomycotina</taxon>
        <taxon>Sordariomycetes</taxon>
        <taxon>Hypocreomycetidae</taxon>
        <taxon>Glomerellales</taxon>
        <taxon>Glomerellaceae</taxon>
        <taxon>Colletotrichum</taxon>
        <taxon>Colletotrichum gloeosporioides species complex</taxon>
    </lineage>
</organism>
<keyword evidence="3" id="KW-1185">Reference proteome</keyword>
<dbReference type="GO" id="GO:0008168">
    <property type="term" value="F:methyltransferase activity"/>
    <property type="evidence" value="ECO:0007669"/>
    <property type="project" value="UniProtKB-KW"/>
</dbReference>
<reference evidence="2" key="1">
    <citation type="journal article" date="2020" name="Phytopathology">
        <title>Genome sequence and comparative analysis of Colletotrichum gloeosporioides isolated from Liriodendron leaves.</title>
        <authorList>
            <person name="Fu F.F."/>
            <person name="Hao Z."/>
            <person name="Wang P."/>
            <person name="Lu Y."/>
            <person name="Xue L.J."/>
            <person name="Wei G."/>
            <person name="Tian Y."/>
            <person name="Baishi H."/>
            <person name="Xu H."/>
            <person name="Shi J."/>
            <person name="Cheng T."/>
            <person name="Wang G."/>
            <person name="Yi Y."/>
            <person name="Chen J."/>
        </authorList>
    </citation>
    <scope>NUCLEOTIDE SEQUENCE</scope>
    <source>
        <strain evidence="2">Lc1</strain>
    </source>
</reference>
<dbReference type="Gene3D" id="3.40.50.150">
    <property type="entry name" value="Vaccinia Virus protein VP39"/>
    <property type="match status" value="2"/>
</dbReference>
<dbReference type="CDD" id="cd02440">
    <property type="entry name" value="AdoMet_MTases"/>
    <property type="match status" value="2"/>
</dbReference>
<dbReference type="SUPFAM" id="SSF53335">
    <property type="entry name" value="S-adenosyl-L-methionine-dependent methyltransferases"/>
    <property type="match status" value="2"/>
</dbReference>
<dbReference type="RefSeq" id="XP_045265546.1">
    <property type="nucleotide sequence ID" value="XM_045406163.1"/>
</dbReference>
<dbReference type="PANTHER" id="PTHR43591">
    <property type="entry name" value="METHYLTRANSFERASE"/>
    <property type="match status" value="1"/>
</dbReference>
<protein>
    <submittedName>
        <fullName evidence="2">N-methyltransferase tcpN</fullName>
    </submittedName>
</protein>
<proteinExistence type="inferred from homology"/>
<reference evidence="2" key="2">
    <citation type="submission" date="2020-03" db="EMBL/GenBank/DDBJ databases">
        <authorList>
            <person name="Fu F.-F."/>
            <person name="Chen J."/>
        </authorList>
    </citation>
    <scope>NUCLEOTIDE SEQUENCE</scope>
    <source>
        <strain evidence="2">Lc1</strain>
    </source>
</reference>
<comment type="similarity">
    <text evidence="1">Belongs to the methyltransferase superfamily. LaeA methyltransferase family.</text>
</comment>
<evidence type="ECO:0000256" key="1">
    <source>
        <dbReference type="ARBA" id="ARBA00038158"/>
    </source>
</evidence>
<keyword evidence="2" id="KW-0808">Transferase</keyword>
<keyword evidence="2" id="KW-0489">Methyltransferase</keyword>
<evidence type="ECO:0000313" key="3">
    <source>
        <dbReference type="Proteomes" id="UP000613401"/>
    </source>
</evidence>
<dbReference type="Proteomes" id="UP000613401">
    <property type="component" value="Unassembled WGS sequence"/>
</dbReference>
<dbReference type="AlphaFoldDB" id="A0A8H4FLC8"/>
<name>A0A8H4FLC8_COLGL</name>
<dbReference type="Pfam" id="PF13489">
    <property type="entry name" value="Methyltransf_23"/>
    <property type="match status" value="2"/>
</dbReference>
<dbReference type="InterPro" id="IPR029063">
    <property type="entry name" value="SAM-dependent_MTases_sf"/>
</dbReference>
<sequence length="696" mass="79604">TIDESISSPRRRPISMIGCRRSWVRRTLLPCPQACLTTPRKTAGVTMPFEQAHTLDQMMRYWGLGILCEKARSLISSQTEMDRLDFNHMLIMKAIGGKHFLAPVPQETTQRILDIGTGTGIWAVEVSDLFPNAEVLGNDFSAIQPPWVPPNVKFEIDDVESEWVYDHKFDFIFSRYMAASIKDWPKLVRNIHEHLNPNGWAEFQDYDIAFRSDDGTLTEEHQTTKWCNTLIDACNKIGHDPNPGPKLERWVKDVGFTNVVHQSFPIPLGPWPKDPHYKDVGMTNLVHYVDGLEAFSLRAFCAIMGWTKEETLVHLAQVRREMKKGDFHAYITICAKTRMTLARRQALLKGSDRSRLTMMRTYHADLHQNADADSTIDERISSYTATLTSSVLNYPEEHGRRYHAYRPGSYFAPNDEDESDRLDFTHALIRKTLDGELYLAPLQKEKVHRILDIGTGTGICEVSFAQVWSHANGNYSGAIEMGDEFDHAEVIGNDLSAIQPEWTPPNVKFEIDDVESPWLHPSKFDFIFSRYLAGSIGDWPKLVGNVYDNLNPGGWAEFQDYDFLFKSDDGSYKEEHHTWQWNNQFIDATVSIGRESRPGPKLEQWVRDAGFVNVRHFVHKWPIGPWPKDAYYKDIGMCNLIQLLGGLEAFTLRVFCGVLRWPEAKVLVMLAKVRAELKAGTFHSYGNFHVVYGQKA</sequence>
<feature type="non-terminal residue" evidence="2">
    <location>
        <position position="1"/>
    </location>
</feature>
<dbReference type="EMBL" id="WVTB01000036">
    <property type="protein sequence ID" value="KAF3806387.1"/>
    <property type="molecule type" value="Genomic_DNA"/>
</dbReference>
<comment type="caution">
    <text evidence="2">The sequence shown here is derived from an EMBL/GenBank/DDBJ whole genome shotgun (WGS) entry which is preliminary data.</text>
</comment>
<dbReference type="GeneID" id="69013298"/>
<evidence type="ECO:0000313" key="2">
    <source>
        <dbReference type="EMBL" id="KAF3806387.1"/>
    </source>
</evidence>
<dbReference type="PANTHER" id="PTHR43591:SF10">
    <property type="entry name" value="ABC TRANSMEMBRANE TYPE-1 DOMAIN-CONTAINING PROTEIN-RELATED"/>
    <property type="match status" value="1"/>
</dbReference>